<dbReference type="PANTHER" id="PTHR43591:SF24">
    <property type="entry name" value="2-METHOXY-6-POLYPRENYL-1,4-BENZOQUINOL METHYLASE, MITOCHONDRIAL"/>
    <property type="match status" value="1"/>
</dbReference>
<evidence type="ECO:0000256" key="4">
    <source>
        <dbReference type="HAMAP-Rule" id="MF_01813"/>
    </source>
</evidence>
<evidence type="ECO:0000313" key="5">
    <source>
        <dbReference type="EMBL" id="CAD2077364.1"/>
    </source>
</evidence>
<sequence length="232" mass="26575">MANNRIQTIFNTVSKDYDKMNDIISFKQHDIWRNRTNKEIFVHDTSDVLDLCCGTGDWTIQLSNMNKKANIIGLDFSENMLLVAKQKTAHIKNISLTQGDAMNLPYDDNSFDIVTVGFGLRNLPDYQAAIHEVHRVLKPGGQFVILETSNPKNKIVGSLFNFYFGRIMPMFGQLIAKSGDEYKWLYESTRDFVSKEELKQMMKNSKFTNIKVISHNLGMAATHIGFKEITHE</sequence>
<accession>A0A6V7RIB0</accession>
<dbReference type="InterPro" id="IPR029063">
    <property type="entry name" value="SAM-dependent_MTases_sf"/>
</dbReference>
<dbReference type="NCBIfam" id="NF001243">
    <property type="entry name" value="PRK00216.1-4"/>
    <property type="match status" value="1"/>
</dbReference>
<dbReference type="PROSITE" id="PS51608">
    <property type="entry name" value="SAM_MT_UBIE"/>
    <property type="match status" value="1"/>
</dbReference>
<dbReference type="PANTHER" id="PTHR43591">
    <property type="entry name" value="METHYLTRANSFERASE"/>
    <property type="match status" value="1"/>
</dbReference>
<dbReference type="UniPathway" id="UPA00079">
    <property type="reaction ID" value="UER00169"/>
</dbReference>
<proteinExistence type="inferred from homology"/>
<keyword evidence="3 4" id="KW-0949">S-adenosyl-L-methionine</keyword>
<dbReference type="EC" id="2.1.1.163" evidence="4"/>
<comment type="pathway">
    <text evidence="4">Quinol/quinone metabolism; menaquinone biosynthesis; menaquinol from 1,4-dihydroxy-2-naphthoate: step 2/2.</text>
</comment>
<dbReference type="Proteomes" id="UP000521032">
    <property type="component" value="Unassembled WGS sequence"/>
</dbReference>
<protein>
    <recommendedName>
        <fullName evidence="4">Demethylmenaquinone methyltransferase</fullName>
        <ecNumber evidence="4">2.1.1.163</ecNumber>
    </recommendedName>
</protein>
<comment type="caution">
    <text evidence="4">Lacks conserved residue(s) required for the propagation of feature annotation.</text>
</comment>
<gene>
    <name evidence="5" type="primary">ubiE_1</name>
    <name evidence="4" type="synonym">menG</name>
    <name evidence="5" type="ORF">JEOSCH030_01283</name>
</gene>
<dbReference type="PROSITE" id="PS01183">
    <property type="entry name" value="UBIE_1"/>
    <property type="match status" value="1"/>
</dbReference>
<evidence type="ECO:0000256" key="1">
    <source>
        <dbReference type="ARBA" id="ARBA00022603"/>
    </source>
</evidence>
<comment type="catalytic activity">
    <reaction evidence="4">
        <text>a 2-demethylmenaquinol + S-adenosyl-L-methionine = a menaquinol + S-adenosyl-L-homocysteine + H(+)</text>
        <dbReference type="Rhea" id="RHEA:42640"/>
        <dbReference type="Rhea" id="RHEA-COMP:9539"/>
        <dbReference type="Rhea" id="RHEA-COMP:9563"/>
        <dbReference type="ChEBI" id="CHEBI:15378"/>
        <dbReference type="ChEBI" id="CHEBI:18151"/>
        <dbReference type="ChEBI" id="CHEBI:55437"/>
        <dbReference type="ChEBI" id="CHEBI:57856"/>
        <dbReference type="ChEBI" id="CHEBI:59789"/>
        <dbReference type="EC" id="2.1.1.163"/>
    </reaction>
</comment>
<evidence type="ECO:0000313" key="6">
    <source>
        <dbReference type="Proteomes" id="UP000521032"/>
    </source>
</evidence>
<dbReference type="InterPro" id="IPR023576">
    <property type="entry name" value="UbiE/COQ5_MeTrFase_CS"/>
</dbReference>
<dbReference type="SUPFAM" id="SSF53335">
    <property type="entry name" value="S-adenosyl-L-methionine-dependent methyltransferases"/>
    <property type="match status" value="1"/>
</dbReference>
<evidence type="ECO:0000256" key="2">
    <source>
        <dbReference type="ARBA" id="ARBA00022679"/>
    </source>
</evidence>
<dbReference type="Gene3D" id="3.40.50.150">
    <property type="entry name" value="Vaccinia Virus protein VP39"/>
    <property type="match status" value="1"/>
</dbReference>
<dbReference type="PROSITE" id="PS01184">
    <property type="entry name" value="UBIE_2"/>
    <property type="match status" value="1"/>
</dbReference>
<dbReference type="InterPro" id="IPR004033">
    <property type="entry name" value="UbiE/COQ5_MeTrFase"/>
</dbReference>
<dbReference type="NCBIfam" id="TIGR01934">
    <property type="entry name" value="MenG_MenH_UbiE"/>
    <property type="match status" value="1"/>
</dbReference>
<keyword evidence="2 4" id="KW-0808">Transferase</keyword>
<dbReference type="EMBL" id="CAJEWE010000010">
    <property type="protein sequence ID" value="CAD2077364.1"/>
    <property type="molecule type" value="Genomic_DNA"/>
</dbReference>
<dbReference type="GO" id="GO:0043770">
    <property type="term" value="F:demethylmenaquinone methyltransferase activity"/>
    <property type="evidence" value="ECO:0007669"/>
    <property type="project" value="UniProtKB-UniRule"/>
</dbReference>
<dbReference type="HAMAP" id="MF_01813">
    <property type="entry name" value="MenG_UbiE_methyltr"/>
    <property type="match status" value="1"/>
</dbReference>
<dbReference type="GO" id="GO:0009234">
    <property type="term" value="P:menaquinone biosynthetic process"/>
    <property type="evidence" value="ECO:0007669"/>
    <property type="project" value="UniProtKB-UniRule"/>
</dbReference>
<organism evidence="5 6">
    <name type="scientific">Phocicoccus schoeneichii</name>
    <dbReference type="NCBI Taxonomy" id="1812261"/>
    <lineage>
        <taxon>Bacteria</taxon>
        <taxon>Bacillati</taxon>
        <taxon>Bacillota</taxon>
        <taxon>Bacilli</taxon>
        <taxon>Bacillales</taxon>
        <taxon>Salinicoccaceae</taxon>
        <taxon>Phocicoccus</taxon>
    </lineage>
</organism>
<keyword evidence="6" id="KW-1185">Reference proteome</keyword>
<comment type="function">
    <text evidence="4">Methyltransferase required for the conversion of demethylmenaquinol (DMKH2) to menaquinol (MKH2).</text>
</comment>
<feature type="binding site" evidence="4">
    <location>
        <begin position="100"/>
        <end position="101"/>
    </location>
    <ligand>
        <name>S-adenosyl-L-methionine</name>
        <dbReference type="ChEBI" id="CHEBI:59789"/>
    </ligand>
</feature>
<evidence type="ECO:0000256" key="3">
    <source>
        <dbReference type="ARBA" id="ARBA00022691"/>
    </source>
</evidence>
<name>A0A6V7RIB0_9BACL</name>
<feature type="binding site" evidence="4">
    <location>
        <position position="75"/>
    </location>
    <ligand>
        <name>S-adenosyl-L-methionine</name>
        <dbReference type="ChEBI" id="CHEBI:59789"/>
    </ligand>
</feature>
<reference evidence="5 6" key="1">
    <citation type="submission" date="2020-07" db="EMBL/GenBank/DDBJ databases">
        <authorList>
            <person name="Criscuolo A."/>
        </authorList>
    </citation>
    <scope>NUCLEOTIDE SEQUENCE [LARGE SCALE GENOMIC DNA]</scope>
    <source>
        <strain evidence="6">CIP 111030</strain>
    </source>
</reference>
<keyword evidence="4" id="KW-0474">Menaquinone biosynthesis</keyword>
<comment type="caution">
    <text evidence="5">The sequence shown here is derived from an EMBL/GenBank/DDBJ whole genome shotgun (WGS) entry which is preliminary data.</text>
</comment>
<dbReference type="AlphaFoldDB" id="A0A6V7RIB0"/>
<dbReference type="GO" id="GO:0032259">
    <property type="term" value="P:methylation"/>
    <property type="evidence" value="ECO:0007669"/>
    <property type="project" value="UniProtKB-KW"/>
</dbReference>
<comment type="similarity">
    <text evidence="4">Belongs to the class I-like SAM-binding methyltransferase superfamily. MenG/UbiE family.</text>
</comment>
<feature type="binding site" evidence="4">
    <location>
        <position position="55"/>
    </location>
    <ligand>
        <name>S-adenosyl-L-methionine</name>
        <dbReference type="ChEBI" id="CHEBI:59789"/>
    </ligand>
</feature>
<dbReference type="Pfam" id="PF01209">
    <property type="entry name" value="Ubie_methyltran"/>
    <property type="match status" value="1"/>
</dbReference>
<dbReference type="RefSeq" id="WP_186087897.1">
    <property type="nucleotide sequence ID" value="NZ_BMDB01000001.1"/>
</dbReference>
<dbReference type="NCBIfam" id="NF001244">
    <property type="entry name" value="PRK00216.1-5"/>
    <property type="match status" value="1"/>
</dbReference>
<keyword evidence="1 4" id="KW-0489">Methyltransferase</keyword>
<dbReference type="CDD" id="cd02440">
    <property type="entry name" value="AdoMet_MTases"/>
    <property type="match status" value="1"/>
</dbReference>